<keyword evidence="8 9" id="KW-0807">Transducer</keyword>
<dbReference type="PROSITE" id="PS00237">
    <property type="entry name" value="G_PROTEIN_RECEP_F1_1"/>
    <property type="match status" value="1"/>
</dbReference>
<dbReference type="InterPro" id="IPR050427">
    <property type="entry name" value="Olfactory_Receptors"/>
</dbReference>
<dbReference type="GO" id="GO:0004984">
    <property type="term" value="F:olfactory receptor activity"/>
    <property type="evidence" value="ECO:0007669"/>
    <property type="project" value="InterPro"/>
</dbReference>
<keyword evidence="13" id="KW-1185">Reference proteome</keyword>
<evidence type="ECO:0000256" key="4">
    <source>
        <dbReference type="ARBA" id="ARBA00022989"/>
    </source>
</evidence>
<dbReference type="GeneTree" id="ENSGT00940000165513"/>
<evidence type="ECO:0000313" key="12">
    <source>
        <dbReference type="Ensembl" id="ENSSPUP00000003606.1"/>
    </source>
</evidence>
<dbReference type="Gene3D" id="1.20.1070.10">
    <property type="entry name" value="Rhodopsin 7-helix transmembrane proteins"/>
    <property type="match status" value="1"/>
</dbReference>
<evidence type="ECO:0000256" key="6">
    <source>
        <dbReference type="ARBA" id="ARBA00023136"/>
    </source>
</evidence>
<sequence length="315" mass="35599">MAWGNRSNITTLAMEFVLLGLSQNYEVQLFLFVLFLAVYLTTWLGNVIIITTVITTRQLHTPLYFLLANLAILDITYSSVTTPKMLWDLLHKQKTISIPGCMAQMFFFHFVGGASIFLLIAMAFDRYLAIHKPLHYLVIMNQKVCMRLVVGAWLSGLVHSIMQVSMVIRLPFCGPNMLDNFYCDIPQVVKLSCEETYAVELWVVANSGLVTTSIFLILLMSYTVILLKIRIHVTVGKHKALSTCAAQVTVVSLTFGPCVFIYDRPFQKFAMDKAVSVLYTMVTPMLNPMIYTLRNGEMKGAIRKLMGRILCPGRK</sequence>
<dbReference type="Pfam" id="PF13853">
    <property type="entry name" value="7tm_4"/>
    <property type="match status" value="1"/>
</dbReference>
<dbReference type="SUPFAM" id="SSF81321">
    <property type="entry name" value="Family A G protein-coupled receptor-like"/>
    <property type="match status" value="1"/>
</dbReference>
<accession>A0A8D0GD27</accession>
<comment type="subcellular location">
    <subcellularLocation>
        <location evidence="10">Cell membrane</location>
        <topology evidence="10">Multi-pass membrane protein</topology>
    </subcellularLocation>
    <subcellularLocation>
        <location evidence="1">Membrane</location>
        <topology evidence="1">Multi-pass membrane protein</topology>
    </subcellularLocation>
</comment>
<comment type="similarity">
    <text evidence="9">Belongs to the G-protein coupled receptor 1 family.</text>
</comment>
<dbReference type="CDD" id="cd15936">
    <property type="entry name" value="7tmA_OR4D-like"/>
    <property type="match status" value="1"/>
</dbReference>
<dbReference type="Ensembl" id="ENSSPUT00000003830.1">
    <property type="protein sequence ID" value="ENSSPUP00000003606.1"/>
    <property type="gene ID" value="ENSSPUG00000002754.1"/>
</dbReference>
<keyword evidence="7 9" id="KW-0675">Receptor</keyword>
<evidence type="ECO:0000256" key="9">
    <source>
        <dbReference type="RuleBase" id="RU000688"/>
    </source>
</evidence>
<keyword evidence="4 10" id="KW-1133">Transmembrane helix</keyword>
<evidence type="ECO:0000256" key="5">
    <source>
        <dbReference type="ARBA" id="ARBA00023040"/>
    </source>
</evidence>
<protein>
    <recommendedName>
        <fullName evidence="10">Olfactory receptor</fullName>
    </recommendedName>
</protein>
<feature type="transmembrane region" description="Helical" evidence="10">
    <location>
        <begin position="144"/>
        <end position="168"/>
    </location>
</feature>
<evidence type="ECO:0000256" key="7">
    <source>
        <dbReference type="ARBA" id="ARBA00023170"/>
    </source>
</evidence>
<feature type="transmembrane region" description="Helical" evidence="10">
    <location>
        <begin position="209"/>
        <end position="229"/>
    </location>
</feature>
<dbReference type="PRINTS" id="PR00245">
    <property type="entry name" value="OLFACTORYR"/>
</dbReference>
<keyword evidence="10" id="KW-1003">Cell membrane</keyword>
<dbReference type="PRINTS" id="PR00237">
    <property type="entry name" value="GPCRRHODOPSN"/>
</dbReference>
<reference evidence="12" key="2">
    <citation type="submission" date="2025-09" db="UniProtKB">
        <authorList>
            <consortium name="Ensembl"/>
        </authorList>
    </citation>
    <scope>IDENTIFICATION</scope>
</reference>
<feature type="transmembrane region" description="Helical" evidence="10">
    <location>
        <begin position="102"/>
        <end position="124"/>
    </location>
</feature>
<keyword evidence="5 9" id="KW-0297">G-protein coupled receptor</keyword>
<keyword evidence="10" id="KW-0716">Sensory transduction</keyword>
<evidence type="ECO:0000256" key="10">
    <source>
        <dbReference type="RuleBase" id="RU363047"/>
    </source>
</evidence>
<evidence type="ECO:0000256" key="3">
    <source>
        <dbReference type="ARBA" id="ARBA00022725"/>
    </source>
</evidence>
<keyword evidence="2 9" id="KW-0812">Transmembrane</keyword>
<dbReference type="Proteomes" id="UP000694392">
    <property type="component" value="Unplaced"/>
</dbReference>
<evidence type="ECO:0000259" key="11">
    <source>
        <dbReference type="PROSITE" id="PS50262"/>
    </source>
</evidence>
<reference evidence="12" key="1">
    <citation type="submission" date="2025-08" db="UniProtKB">
        <authorList>
            <consortium name="Ensembl"/>
        </authorList>
    </citation>
    <scope>IDENTIFICATION</scope>
</reference>
<feature type="transmembrane region" description="Helical" evidence="10">
    <location>
        <begin position="29"/>
        <end position="51"/>
    </location>
</feature>
<evidence type="ECO:0000256" key="1">
    <source>
        <dbReference type="ARBA" id="ARBA00004141"/>
    </source>
</evidence>
<keyword evidence="3 10" id="KW-0552">Olfaction</keyword>
<evidence type="ECO:0000313" key="13">
    <source>
        <dbReference type="Proteomes" id="UP000694392"/>
    </source>
</evidence>
<dbReference type="PANTHER" id="PTHR48002">
    <property type="entry name" value="OLFACTORY RECEPTOR"/>
    <property type="match status" value="1"/>
</dbReference>
<dbReference type="GO" id="GO:0005886">
    <property type="term" value="C:plasma membrane"/>
    <property type="evidence" value="ECO:0007669"/>
    <property type="project" value="UniProtKB-SubCell"/>
</dbReference>
<feature type="transmembrane region" description="Helical" evidence="10">
    <location>
        <begin position="63"/>
        <end position="82"/>
    </location>
</feature>
<dbReference type="OMA" id="CYSTVTC"/>
<evidence type="ECO:0000256" key="8">
    <source>
        <dbReference type="ARBA" id="ARBA00023224"/>
    </source>
</evidence>
<dbReference type="InterPro" id="IPR000276">
    <property type="entry name" value="GPCR_Rhodpsn"/>
</dbReference>
<proteinExistence type="inferred from homology"/>
<dbReference type="GO" id="GO:0004930">
    <property type="term" value="F:G protein-coupled receptor activity"/>
    <property type="evidence" value="ECO:0007669"/>
    <property type="project" value="UniProtKB-KW"/>
</dbReference>
<dbReference type="AlphaFoldDB" id="A0A8D0GD27"/>
<dbReference type="FunFam" id="1.20.1070.10:FF:000007">
    <property type="entry name" value="Olfactory receptor"/>
    <property type="match status" value="1"/>
</dbReference>
<dbReference type="InterPro" id="IPR000725">
    <property type="entry name" value="Olfact_rcpt"/>
</dbReference>
<evidence type="ECO:0000256" key="2">
    <source>
        <dbReference type="ARBA" id="ARBA00022692"/>
    </source>
</evidence>
<dbReference type="InterPro" id="IPR017452">
    <property type="entry name" value="GPCR_Rhodpsn_7TM"/>
</dbReference>
<feature type="domain" description="G-protein coupled receptors family 1 profile" evidence="11">
    <location>
        <begin position="45"/>
        <end position="291"/>
    </location>
</feature>
<organism evidence="12 13">
    <name type="scientific">Sphenodon punctatus</name>
    <name type="common">Tuatara</name>
    <name type="synonym">Hatteria punctata</name>
    <dbReference type="NCBI Taxonomy" id="8508"/>
    <lineage>
        <taxon>Eukaryota</taxon>
        <taxon>Metazoa</taxon>
        <taxon>Chordata</taxon>
        <taxon>Craniata</taxon>
        <taxon>Vertebrata</taxon>
        <taxon>Euteleostomi</taxon>
        <taxon>Lepidosauria</taxon>
        <taxon>Sphenodontia</taxon>
        <taxon>Sphenodontidae</taxon>
        <taxon>Sphenodon</taxon>
    </lineage>
</organism>
<feature type="transmembrane region" description="Helical" evidence="10">
    <location>
        <begin position="241"/>
        <end position="262"/>
    </location>
</feature>
<feature type="transmembrane region" description="Helical" evidence="10">
    <location>
        <begin position="274"/>
        <end position="293"/>
    </location>
</feature>
<keyword evidence="6 10" id="KW-0472">Membrane</keyword>
<name>A0A8D0GD27_SPHPU</name>
<dbReference type="PROSITE" id="PS50262">
    <property type="entry name" value="G_PROTEIN_RECEP_F1_2"/>
    <property type="match status" value="1"/>
</dbReference>